<dbReference type="GO" id="GO:0009765">
    <property type="term" value="P:photosynthesis, light harvesting"/>
    <property type="evidence" value="ECO:0007669"/>
    <property type="project" value="InterPro"/>
</dbReference>
<dbReference type="GO" id="GO:0016020">
    <property type="term" value="C:membrane"/>
    <property type="evidence" value="ECO:0007669"/>
    <property type="project" value="InterPro"/>
</dbReference>
<dbReference type="Gene3D" id="1.10.3460.10">
    <property type="entry name" value="Chlorophyll a/b binding protein domain"/>
    <property type="match status" value="3"/>
</dbReference>
<dbReference type="InterPro" id="IPR001344">
    <property type="entry name" value="Chloro_AB-bd_pln"/>
</dbReference>
<dbReference type="PANTHER" id="PTHR21649">
    <property type="entry name" value="CHLOROPHYLL A/B BINDING PROTEIN"/>
    <property type="match status" value="1"/>
</dbReference>
<keyword evidence="5" id="KW-0157">Chromophore</keyword>
<organism evidence="6 7">
    <name type="scientific">Symbiodinium pilosum</name>
    <name type="common">Dinoflagellate</name>
    <dbReference type="NCBI Taxonomy" id="2952"/>
    <lineage>
        <taxon>Eukaryota</taxon>
        <taxon>Sar</taxon>
        <taxon>Alveolata</taxon>
        <taxon>Dinophyceae</taxon>
        <taxon>Suessiales</taxon>
        <taxon>Symbiodiniaceae</taxon>
        <taxon>Symbiodinium</taxon>
    </lineage>
</organism>
<feature type="binding site" description="axial binding residue" evidence="5">
    <location>
        <position position="292"/>
    </location>
    <ligand>
        <name>chlorophyll b</name>
        <dbReference type="ChEBI" id="CHEBI:61721"/>
        <label>1</label>
    </ligand>
    <ligandPart>
        <name>Mg</name>
        <dbReference type="ChEBI" id="CHEBI:25107"/>
    </ligandPart>
</feature>
<dbReference type="SUPFAM" id="SSF103511">
    <property type="entry name" value="Chlorophyll a-b binding protein"/>
    <property type="match status" value="3"/>
</dbReference>
<dbReference type="Pfam" id="PF00504">
    <property type="entry name" value="Chloroa_b-bind"/>
    <property type="match status" value="3"/>
</dbReference>
<evidence type="ECO:0000313" key="7">
    <source>
        <dbReference type="Proteomes" id="UP000649617"/>
    </source>
</evidence>
<keyword evidence="3" id="KW-0602">Photosynthesis</keyword>
<evidence type="ECO:0000256" key="4">
    <source>
        <dbReference type="ARBA" id="ARBA00022640"/>
    </source>
</evidence>
<evidence type="ECO:0000256" key="1">
    <source>
        <dbReference type="ARBA" id="ARBA00004229"/>
    </source>
</evidence>
<feature type="binding site" evidence="5">
    <location>
        <position position="337"/>
    </location>
    <ligand>
        <name>chlorophyll a</name>
        <dbReference type="ChEBI" id="CHEBI:58416"/>
        <label>1</label>
    </ligand>
</feature>
<evidence type="ECO:0000256" key="2">
    <source>
        <dbReference type="ARBA" id="ARBA00022528"/>
    </source>
</evidence>
<comment type="subcellular location">
    <subcellularLocation>
        <location evidence="1">Plastid</location>
        <location evidence="1">Chloroplast</location>
    </subcellularLocation>
</comment>
<feature type="binding site" evidence="5">
    <location>
        <position position="232"/>
    </location>
    <ligand>
        <name>chlorophyll a</name>
        <dbReference type="ChEBI" id="CHEBI:58416"/>
        <label>1</label>
    </ligand>
</feature>
<sequence>SAWGDWANYTESPLRAFENELGVQAPLGYFDPLGLSKDGDVETFRRRRESEIKNGRVAMFATIGYIVPEYFKFPGYLAPSSNLKFADVPNGLGAITKVPAEGWLQWVALCGCYELCVNQPVDPADPGNYGKGKLGYGNMVLGITAEPIADEEARTRGRNSELANGRLAMMAIVGLWVQNGLFGTPYGLYTGSSAFENELGVQPPAGFWDPLGFTKGGDAASFRRRRYVELKHGRVAMLACLGYIVPEYYRWPGDLSPSLGLKFTDVPTGFAAFSKVPLSGWAQMVAFAGSVELFQYVDDPKRAPGDFENAGYLGIPNGFIQSPAGGKEKKLSAEIANGRLAMMAIIGMFFQNGLTGTAWGDWSLYTDSPLRALTPAQELIAGTGGPFPNSFWDPAGISTRSTEKELLQLRAIELKHGRVAMLAVLHWFHVAAGYHLLGDYASGSRMSDDPLVNVTQLPMGGMWQVVFTIMCLEWLTTYVCKPPEDRPWDVLGWKGIIVEDYDSKIWNRWQDVQCQELNNGRLAMIAITGLVAQDVVTGDYVAGVGQLCGGAEICQEATKINFDAWELPPMAELEHSWSLGPAIPF</sequence>
<feature type="binding site" evidence="5">
    <location>
        <position position="208"/>
    </location>
    <ligand>
        <name>chlorophyll a</name>
        <dbReference type="ChEBI" id="CHEBI:58416"/>
        <label>1</label>
    </ligand>
</feature>
<dbReference type="InterPro" id="IPR022796">
    <property type="entry name" value="Chloroa_b-bind"/>
</dbReference>
<comment type="caution">
    <text evidence="6">The sequence shown here is derived from an EMBL/GenBank/DDBJ whole genome shotgun (WGS) entry which is preliminary data.</text>
</comment>
<dbReference type="GO" id="GO:0016168">
    <property type="term" value="F:chlorophyll binding"/>
    <property type="evidence" value="ECO:0007669"/>
    <property type="project" value="UniProtKB-KW"/>
</dbReference>
<keyword evidence="7" id="KW-1185">Reference proteome</keyword>
<keyword evidence="5" id="KW-0148">Chlorophyll</keyword>
<accession>A0A812XQ29</accession>
<keyword evidence="2" id="KW-0150">Chloroplast</keyword>
<evidence type="ECO:0000313" key="6">
    <source>
        <dbReference type="EMBL" id="CAE7743294.1"/>
    </source>
</evidence>
<reference evidence="6" key="1">
    <citation type="submission" date="2021-02" db="EMBL/GenBank/DDBJ databases">
        <authorList>
            <person name="Dougan E. K."/>
            <person name="Rhodes N."/>
            <person name="Thang M."/>
            <person name="Chan C."/>
        </authorList>
    </citation>
    <scope>NUCLEOTIDE SEQUENCE</scope>
</reference>
<keyword evidence="4" id="KW-0934">Plastid</keyword>
<feature type="binding site" evidence="5">
    <location>
        <position position="339"/>
    </location>
    <ligand>
        <name>chlorophyll a</name>
        <dbReference type="ChEBI" id="CHEBI:58416"/>
        <label>1</label>
    </ligand>
</feature>
<protein>
    <submittedName>
        <fullName evidence="6">FCPE protein</fullName>
    </submittedName>
</protein>
<dbReference type="OrthoDB" id="443006at2759"/>
<dbReference type="AlphaFoldDB" id="A0A812XQ29"/>
<evidence type="ECO:0000256" key="5">
    <source>
        <dbReference type="PIRSR" id="PIRSR601344-1"/>
    </source>
</evidence>
<feature type="binding site" description="axial binding residue" evidence="5">
    <location>
        <position position="234"/>
    </location>
    <ligand>
        <name>chlorophyll a</name>
        <dbReference type="ChEBI" id="CHEBI:58416"/>
        <label>5</label>
    </ligand>
    <ligandPart>
        <name>Mg</name>
        <dbReference type="ChEBI" id="CHEBI:25107"/>
    </ligandPart>
</feature>
<gene>
    <name evidence="6" type="primary">FCPE</name>
    <name evidence="6" type="ORF">SPIL2461_LOCUS21419</name>
</gene>
<dbReference type="EMBL" id="CAJNIZ010046223">
    <property type="protein sequence ID" value="CAE7743294.1"/>
    <property type="molecule type" value="Genomic_DNA"/>
</dbReference>
<feature type="binding site" evidence="5">
    <location>
        <position position="334"/>
    </location>
    <ligand>
        <name>chlorophyll a</name>
        <dbReference type="ChEBI" id="CHEBI:58416"/>
        <label>1</label>
    </ligand>
</feature>
<proteinExistence type="predicted"/>
<feature type="binding site" evidence="5">
    <location>
        <position position="229"/>
    </location>
    <ligand>
        <name>chlorophyll a</name>
        <dbReference type="ChEBI" id="CHEBI:58416"/>
        <label>1</label>
    </ligand>
</feature>
<name>A0A812XQ29_SYMPI</name>
<feature type="binding site" evidence="5">
    <location>
        <position position="351"/>
    </location>
    <ligand>
        <name>chlorophyll a</name>
        <dbReference type="ChEBI" id="CHEBI:58416"/>
        <label>1</label>
    </ligand>
</feature>
<evidence type="ECO:0000256" key="3">
    <source>
        <dbReference type="ARBA" id="ARBA00022531"/>
    </source>
</evidence>
<dbReference type="Proteomes" id="UP000649617">
    <property type="component" value="Unassembled WGS sequence"/>
</dbReference>
<dbReference type="GO" id="GO:0009507">
    <property type="term" value="C:chloroplast"/>
    <property type="evidence" value="ECO:0007669"/>
    <property type="project" value="UniProtKB-SubCell"/>
</dbReference>
<feature type="non-terminal residue" evidence="6">
    <location>
        <position position="1"/>
    </location>
</feature>